<name>A0A1G5PDR9_9PSED</name>
<proteinExistence type="predicted"/>
<sequence length="90" mass="10622">MSLSPSECLRLYEKAEDTIHFLVANYSAQLDEEERRPHSDRTRIDQIREQRRQLLSIGRSLDHENQAMLEEVIATYGPQLREARTAERRP</sequence>
<protein>
    <submittedName>
        <fullName evidence="1">Uncharacterized protein</fullName>
    </submittedName>
</protein>
<dbReference type="RefSeq" id="WP_074584885.1">
    <property type="nucleotide sequence ID" value="NZ_JAAQXG010000012.1"/>
</dbReference>
<dbReference type="AlphaFoldDB" id="A0A1G5PDR9"/>
<comment type="caution">
    <text evidence="1">The sequence shown here is derived from an EMBL/GenBank/DDBJ whole genome shotgun (WGS) entry which is preliminary data.</text>
</comment>
<evidence type="ECO:0000313" key="2">
    <source>
        <dbReference type="Proteomes" id="UP000183046"/>
    </source>
</evidence>
<dbReference type="EMBL" id="FMWB01000015">
    <property type="protein sequence ID" value="SCZ47682.1"/>
    <property type="molecule type" value="Genomic_DNA"/>
</dbReference>
<accession>A0A1G5PDR9</accession>
<gene>
    <name evidence="1" type="ORF">SAMN05216279_11579</name>
</gene>
<evidence type="ECO:0000313" key="1">
    <source>
        <dbReference type="EMBL" id="SCZ47682.1"/>
    </source>
</evidence>
<organism evidence="1 2">
    <name type="scientific">Pseudomonas oryzihabitans</name>
    <dbReference type="NCBI Taxonomy" id="47885"/>
    <lineage>
        <taxon>Bacteria</taxon>
        <taxon>Pseudomonadati</taxon>
        <taxon>Pseudomonadota</taxon>
        <taxon>Gammaproteobacteria</taxon>
        <taxon>Pseudomonadales</taxon>
        <taxon>Pseudomonadaceae</taxon>
        <taxon>Pseudomonas</taxon>
    </lineage>
</organism>
<reference evidence="2" key="1">
    <citation type="submission" date="2016-10" db="EMBL/GenBank/DDBJ databases">
        <authorList>
            <person name="de Groot N.N."/>
        </authorList>
    </citation>
    <scope>NUCLEOTIDE SEQUENCE [LARGE SCALE GENOMIC DNA]</scope>
    <source>
        <strain evidence="2">DSM 15758</strain>
    </source>
</reference>
<dbReference type="Proteomes" id="UP000183046">
    <property type="component" value="Unassembled WGS sequence"/>
</dbReference>